<reference evidence="2 3" key="1">
    <citation type="submission" date="2023-07" db="EMBL/GenBank/DDBJ databases">
        <title>Comparative genomics of wheat-associated soil bacteria to identify genetic determinants of phenazine resistance.</title>
        <authorList>
            <person name="Mouncey N."/>
        </authorList>
    </citation>
    <scope>NUCLEOTIDE SEQUENCE [LARGE SCALE GENOMIC DNA]</scope>
    <source>
        <strain evidence="2 3">W4I9-1</strain>
    </source>
</reference>
<keyword evidence="1" id="KW-1133">Transmembrane helix</keyword>
<keyword evidence="1" id="KW-0812">Transmembrane</keyword>
<protein>
    <submittedName>
        <fullName evidence="2">Xanthosine utilization system XapX-like protein</fullName>
    </submittedName>
</protein>
<gene>
    <name evidence="2" type="ORF">QFZ53_001494</name>
</gene>
<keyword evidence="3" id="KW-1185">Reference proteome</keyword>
<evidence type="ECO:0000313" key="2">
    <source>
        <dbReference type="EMBL" id="MDQ0647298.1"/>
    </source>
</evidence>
<evidence type="ECO:0000313" key="3">
    <source>
        <dbReference type="Proteomes" id="UP001244427"/>
    </source>
</evidence>
<dbReference type="EMBL" id="JAUSXV010000001">
    <property type="protein sequence ID" value="MDQ0647298.1"/>
    <property type="molecule type" value="Genomic_DNA"/>
</dbReference>
<keyword evidence="1" id="KW-0472">Membrane</keyword>
<name>A0AAW8EVI6_9MICO</name>
<proteinExistence type="predicted"/>
<accession>A0AAW8EVI6</accession>
<sequence>MTKKRNELAELGSYLMRISGTSLLLTVPVYLATLLVRAPLPEAIASVGVMGTMTGIILVAGVALFVVAQRTNGTAECEKRVTGVR</sequence>
<feature type="transmembrane region" description="Helical" evidence="1">
    <location>
        <begin position="12"/>
        <end position="31"/>
    </location>
</feature>
<evidence type="ECO:0000256" key="1">
    <source>
        <dbReference type="SAM" id="Phobius"/>
    </source>
</evidence>
<comment type="caution">
    <text evidence="2">The sequence shown here is derived from an EMBL/GenBank/DDBJ whole genome shotgun (WGS) entry which is preliminary data.</text>
</comment>
<dbReference type="AlphaFoldDB" id="A0AAW8EVI6"/>
<dbReference type="RefSeq" id="WP_307295087.1">
    <property type="nucleotide sequence ID" value="NZ_JAUSXV010000001.1"/>
</dbReference>
<organism evidence="2 3">
    <name type="scientific">Microbacterium natoriense</name>
    <dbReference type="NCBI Taxonomy" id="284570"/>
    <lineage>
        <taxon>Bacteria</taxon>
        <taxon>Bacillati</taxon>
        <taxon>Actinomycetota</taxon>
        <taxon>Actinomycetes</taxon>
        <taxon>Micrococcales</taxon>
        <taxon>Microbacteriaceae</taxon>
        <taxon>Microbacterium</taxon>
    </lineage>
</organism>
<dbReference type="Proteomes" id="UP001244427">
    <property type="component" value="Unassembled WGS sequence"/>
</dbReference>
<feature type="transmembrane region" description="Helical" evidence="1">
    <location>
        <begin position="43"/>
        <end position="67"/>
    </location>
</feature>